<accession>A0A1I1UPU2</accession>
<dbReference type="Proteomes" id="UP000198716">
    <property type="component" value="Unassembled WGS sequence"/>
</dbReference>
<proteinExistence type="predicted"/>
<dbReference type="PANTHER" id="PTHR43800:SF1">
    <property type="entry name" value="PEPTIDYL-LYSINE N-ACETYLTRANSFERASE YJAB"/>
    <property type="match status" value="1"/>
</dbReference>
<dbReference type="GO" id="GO:0016747">
    <property type="term" value="F:acyltransferase activity, transferring groups other than amino-acyl groups"/>
    <property type="evidence" value="ECO:0007669"/>
    <property type="project" value="InterPro"/>
</dbReference>
<protein>
    <submittedName>
        <fullName evidence="4">Predicted N-acetyltransferase YhbS</fullName>
    </submittedName>
</protein>
<keyword evidence="2" id="KW-0012">Acyltransferase</keyword>
<gene>
    <name evidence="4" type="ORF">SAMN04487819_102347</name>
</gene>
<evidence type="ECO:0000259" key="3">
    <source>
        <dbReference type="PROSITE" id="PS51186"/>
    </source>
</evidence>
<feature type="domain" description="N-acetyltransferase" evidence="3">
    <location>
        <begin position="15"/>
        <end position="168"/>
    </location>
</feature>
<evidence type="ECO:0000313" key="5">
    <source>
        <dbReference type="Proteomes" id="UP000198716"/>
    </source>
</evidence>
<keyword evidence="1 4" id="KW-0808">Transferase</keyword>
<sequence length="187" mass="20907">MASERREVQGRYKLDMIRNARADELPKLREIETAAGTAFREICMHEIADDEPPTTVELAAFQADGRAWVAVDATDRPVGYLLVSLVDGDAHIDQVSVHPDHARRGLGRAMIEVVVGWARGRGLPGVTLTSFARVPWNAPYYERLGFHVLPDEQLTSGLRAIREEESARGLANWPRVAMRRVVTDLPR</sequence>
<dbReference type="InterPro" id="IPR000182">
    <property type="entry name" value="GNAT_dom"/>
</dbReference>
<dbReference type="EMBL" id="FOMZ01000002">
    <property type="protein sequence ID" value="SFD72806.1"/>
    <property type="molecule type" value="Genomic_DNA"/>
</dbReference>
<evidence type="ECO:0000256" key="2">
    <source>
        <dbReference type="ARBA" id="ARBA00023315"/>
    </source>
</evidence>
<dbReference type="PROSITE" id="PS51186">
    <property type="entry name" value="GNAT"/>
    <property type="match status" value="1"/>
</dbReference>
<dbReference type="SUPFAM" id="SSF55729">
    <property type="entry name" value="Acyl-CoA N-acyltransferases (Nat)"/>
    <property type="match status" value="1"/>
</dbReference>
<dbReference type="PANTHER" id="PTHR43800">
    <property type="entry name" value="PEPTIDYL-LYSINE N-ACETYLTRANSFERASE YJAB"/>
    <property type="match status" value="1"/>
</dbReference>
<reference evidence="5" key="1">
    <citation type="submission" date="2016-10" db="EMBL/GenBank/DDBJ databases">
        <authorList>
            <person name="Varghese N."/>
            <person name="Submissions S."/>
        </authorList>
    </citation>
    <scope>NUCLEOTIDE SEQUENCE [LARGE SCALE GENOMIC DNA]</scope>
    <source>
        <strain evidence="5">DSM 45004</strain>
    </source>
</reference>
<name>A0A1I1UPU2_9ACTN</name>
<dbReference type="CDD" id="cd04301">
    <property type="entry name" value="NAT_SF"/>
    <property type="match status" value="1"/>
</dbReference>
<organism evidence="4 5">
    <name type="scientific">Actinopolyspora alba</name>
    <dbReference type="NCBI Taxonomy" id="673379"/>
    <lineage>
        <taxon>Bacteria</taxon>
        <taxon>Bacillati</taxon>
        <taxon>Actinomycetota</taxon>
        <taxon>Actinomycetes</taxon>
        <taxon>Actinopolysporales</taxon>
        <taxon>Actinopolysporaceae</taxon>
        <taxon>Actinopolyspora</taxon>
        <taxon>Actinopolyspora alba group</taxon>
    </lineage>
</organism>
<dbReference type="AlphaFoldDB" id="A0A1I1UPU2"/>
<evidence type="ECO:0000256" key="1">
    <source>
        <dbReference type="ARBA" id="ARBA00022679"/>
    </source>
</evidence>
<dbReference type="InterPro" id="IPR016181">
    <property type="entry name" value="Acyl_CoA_acyltransferase"/>
</dbReference>
<evidence type="ECO:0000313" key="4">
    <source>
        <dbReference type="EMBL" id="SFD72806.1"/>
    </source>
</evidence>
<dbReference type="Pfam" id="PF00583">
    <property type="entry name" value="Acetyltransf_1"/>
    <property type="match status" value="1"/>
</dbReference>
<dbReference type="Gene3D" id="3.40.630.30">
    <property type="match status" value="1"/>
</dbReference>
<keyword evidence="5" id="KW-1185">Reference proteome</keyword>